<evidence type="ECO:0000256" key="11">
    <source>
        <dbReference type="RuleBase" id="RU003783"/>
    </source>
</evidence>
<evidence type="ECO:0000256" key="9">
    <source>
        <dbReference type="ARBA" id="ARBA00049563"/>
    </source>
</evidence>
<dbReference type="PANTHER" id="PTHR11088:SF60">
    <property type="entry name" value="TRNA DIMETHYLALLYLTRANSFERASE"/>
    <property type="match status" value="1"/>
</dbReference>
<evidence type="ECO:0000313" key="15">
    <source>
        <dbReference type="Proteomes" id="UP000501316"/>
    </source>
</evidence>
<dbReference type="RefSeq" id="WP_086035568.1">
    <property type="nucleotide sequence ID" value="NZ_CP046051.1"/>
</dbReference>
<dbReference type="HAMAP" id="MF_00185">
    <property type="entry name" value="IPP_trans"/>
    <property type="match status" value="1"/>
</dbReference>
<comment type="catalytic activity">
    <reaction evidence="9 10 11">
        <text>adenosine(37) in tRNA + dimethylallyl diphosphate = N(6)-dimethylallyladenosine(37) in tRNA + diphosphate</text>
        <dbReference type="Rhea" id="RHEA:26482"/>
        <dbReference type="Rhea" id="RHEA-COMP:10162"/>
        <dbReference type="Rhea" id="RHEA-COMP:10375"/>
        <dbReference type="ChEBI" id="CHEBI:33019"/>
        <dbReference type="ChEBI" id="CHEBI:57623"/>
        <dbReference type="ChEBI" id="CHEBI:74411"/>
        <dbReference type="ChEBI" id="CHEBI:74415"/>
        <dbReference type="EC" id="2.5.1.75"/>
    </reaction>
</comment>
<dbReference type="Pfam" id="PF01715">
    <property type="entry name" value="IPPT"/>
    <property type="match status" value="1"/>
</dbReference>
<keyword evidence="8 10" id="KW-0460">Magnesium</keyword>
<dbReference type="InterPro" id="IPR018022">
    <property type="entry name" value="IPT"/>
</dbReference>
<keyword evidence="7 10" id="KW-0067">ATP-binding</keyword>
<dbReference type="InterPro" id="IPR027417">
    <property type="entry name" value="P-loop_NTPase"/>
</dbReference>
<sequence length="314" mass="35554">MNKIPLAVVAGPTASGKTRLAVSLCKVFHGEVVSADSMQIYHGMQIATAKPTAEEMNGIPHHMIDFQSPQEPFSVADYVRLASEEIKNIHNAGHLPVLTGGTGLYIRSLLQGISYTQQNADASIRSQLEQQAETEGPQALHAELMKEDPGAAEKIHPHDIKRVIRALEMYRTTGKTQAENADASRQEIPYRSCFLCLGFRDREKLYQRINERVGHMMQQGLLREAREVLQTDCATARQAIGYKELLPYMRGECSLQEAVASLKRETRRYAKRQMTWFRREKDARWLWVDDYETFEDLSQAAQTIIKNFLKGSSL</sequence>
<feature type="site" description="Interaction with substrate tRNA" evidence="10">
    <location>
        <position position="102"/>
    </location>
</feature>
<evidence type="ECO:0000256" key="2">
    <source>
        <dbReference type="ARBA" id="ARBA00003213"/>
    </source>
</evidence>
<feature type="binding site" evidence="10">
    <location>
        <begin position="13"/>
        <end position="18"/>
    </location>
    <ligand>
        <name>substrate</name>
    </ligand>
</feature>
<evidence type="ECO:0000256" key="13">
    <source>
        <dbReference type="RuleBase" id="RU003785"/>
    </source>
</evidence>
<feature type="region of interest" description="Interaction with substrate tRNA" evidence="10">
    <location>
        <begin position="36"/>
        <end position="39"/>
    </location>
</feature>
<proteinExistence type="inferred from homology"/>
<dbReference type="NCBIfam" id="TIGR00174">
    <property type="entry name" value="miaA"/>
    <property type="match status" value="1"/>
</dbReference>
<comment type="cofactor">
    <cofactor evidence="1 10">
        <name>Mg(2+)</name>
        <dbReference type="ChEBI" id="CHEBI:18420"/>
    </cofactor>
</comment>
<dbReference type="Gene3D" id="3.40.50.300">
    <property type="entry name" value="P-loop containing nucleotide triphosphate hydrolases"/>
    <property type="match status" value="1"/>
</dbReference>
<dbReference type="GO" id="GO:0052381">
    <property type="term" value="F:tRNA dimethylallyltransferase activity"/>
    <property type="evidence" value="ECO:0007669"/>
    <property type="project" value="UniProtKB-UniRule"/>
</dbReference>
<evidence type="ECO:0000256" key="6">
    <source>
        <dbReference type="ARBA" id="ARBA00022741"/>
    </source>
</evidence>
<dbReference type="InterPro" id="IPR039657">
    <property type="entry name" value="Dimethylallyltransferase"/>
</dbReference>
<feature type="site" description="Interaction with substrate tRNA" evidence="10">
    <location>
        <position position="125"/>
    </location>
</feature>
<dbReference type="GO" id="GO:0006400">
    <property type="term" value="P:tRNA modification"/>
    <property type="evidence" value="ECO:0007669"/>
    <property type="project" value="TreeGrafter"/>
</dbReference>
<dbReference type="KEGG" id="clf:GJQ69_06185"/>
<evidence type="ECO:0000256" key="12">
    <source>
        <dbReference type="RuleBase" id="RU003784"/>
    </source>
</evidence>
<evidence type="ECO:0000256" key="7">
    <source>
        <dbReference type="ARBA" id="ARBA00022840"/>
    </source>
</evidence>
<keyword evidence="4 10" id="KW-0808">Transferase</keyword>
<evidence type="ECO:0000256" key="10">
    <source>
        <dbReference type="HAMAP-Rule" id="MF_00185"/>
    </source>
</evidence>
<dbReference type="EMBL" id="CP046051">
    <property type="protein sequence ID" value="QKN24104.1"/>
    <property type="molecule type" value="Genomic_DNA"/>
</dbReference>
<dbReference type="Gene3D" id="1.10.20.140">
    <property type="match status" value="1"/>
</dbReference>
<dbReference type="GO" id="GO:0005524">
    <property type="term" value="F:ATP binding"/>
    <property type="evidence" value="ECO:0007669"/>
    <property type="project" value="UniProtKB-UniRule"/>
</dbReference>
<evidence type="ECO:0000256" key="1">
    <source>
        <dbReference type="ARBA" id="ARBA00001946"/>
    </source>
</evidence>
<dbReference type="AlphaFoldDB" id="A0A859DR42"/>
<evidence type="ECO:0000256" key="5">
    <source>
        <dbReference type="ARBA" id="ARBA00022694"/>
    </source>
</evidence>
<keyword evidence="5 10" id="KW-0819">tRNA processing</keyword>
<name>A0A859DR42_9FIRM</name>
<accession>A0A859DR42</accession>
<evidence type="ECO:0000313" key="14">
    <source>
        <dbReference type="EMBL" id="QKN24104.1"/>
    </source>
</evidence>
<dbReference type="FunFam" id="1.10.20.140:FF:000001">
    <property type="entry name" value="tRNA dimethylallyltransferase"/>
    <property type="match status" value="1"/>
</dbReference>
<dbReference type="SUPFAM" id="SSF52540">
    <property type="entry name" value="P-loop containing nucleoside triphosphate hydrolases"/>
    <property type="match status" value="2"/>
</dbReference>
<gene>
    <name evidence="10 14" type="primary">miaA</name>
    <name evidence="14" type="ORF">GJQ69_06185</name>
</gene>
<feature type="binding site" evidence="10">
    <location>
        <begin position="11"/>
        <end position="18"/>
    </location>
    <ligand>
        <name>ATP</name>
        <dbReference type="ChEBI" id="CHEBI:30616"/>
    </ligand>
</feature>
<dbReference type="EC" id="2.5.1.75" evidence="10"/>
<dbReference type="PANTHER" id="PTHR11088">
    <property type="entry name" value="TRNA DIMETHYLALLYLTRANSFERASE"/>
    <property type="match status" value="1"/>
</dbReference>
<evidence type="ECO:0000256" key="4">
    <source>
        <dbReference type="ARBA" id="ARBA00022679"/>
    </source>
</evidence>
<reference evidence="14 15" key="1">
    <citation type="submission" date="2019-11" db="EMBL/GenBank/DDBJ databases">
        <authorList>
            <person name="Ren C."/>
            <person name="Wang H."/>
            <person name="Xu Y."/>
        </authorList>
    </citation>
    <scope>NUCLEOTIDE SEQUENCE [LARGE SCALE GENOMIC DNA]</scope>
    <source>
        <strain evidence="14 15">LBM 19010</strain>
    </source>
</reference>
<evidence type="ECO:0000256" key="8">
    <source>
        <dbReference type="ARBA" id="ARBA00022842"/>
    </source>
</evidence>
<comment type="subunit">
    <text evidence="10">Monomer.</text>
</comment>
<comment type="caution">
    <text evidence="10">Lacks conserved residue(s) required for the propagation of feature annotation.</text>
</comment>
<comment type="function">
    <text evidence="2 10 12">Catalyzes the transfer of a dimethylallyl group onto the adenine at position 37 in tRNAs that read codons beginning with uridine, leading to the formation of N6-(dimethylallyl)adenosine (i(6)A).</text>
</comment>
<protein>
    <recommendedName>
        <fullName evidence="10">tRNA dimethylallyltransferase</fullName>
        <ecNumber evidence="10">2.5.1.75</ecNumber>
    </recommendedName>
    <alternativeName>
        <fullName evidence="10">Dimethylallyl diphosphate:tRNA dimethylallyltransferase</fullName>
        <shortName evidence="10">DMAPP:tRNA dimethylallyltransferase</shortName>
        <shortName evidence="10">DMATase</shortName>
    </alternativeName>
    <alternativeName>
        <fullName evidence="10">Isopentenyl-diphosphate:tRNA isopentenyltransferase</fullName>
        <shortName evidence="10">IPP transferase</shortName>
        <shortName evidence="10">IPPT</shortName>
        <shortName evidence="10">IPTase</shortName>
    </alternativeName>
</protein>
<comment type="similarity">
    <text evidence="3 10 13">Belongs to the IPP transferase family.</text>
</comment>
<organism evidence="14 15">
    <name type="scientific">Caproicibacterium lactatifermentans</name>
    <dbReference type="NCBI Taxonomy" id="2666138"/>
    <lineage>
        <taxon>Bacteria</taxon>
        <taxon>Bacillati</taxon>
        <taxon>Bacillota</taxon>
        <taxon>Clostridia</taxon>
        <taxon>Eubacteriales</taxon>
        <taxon>Oscillospiraceae</taxon>
        <taxon>Caproicibacterium</taxon>
    </lineage>
</organism>
<evidence type="ECO:0000256" key="3">
    <source>
        <dbReference type="ARBA" id="ARBA00005842"/>
    </source>
</evidence>
<dbReference type="Proteomes" id="UP000501316">
    <property type="component" value="Chromosome"/>
</dbReference>
<keyword evidence="6 10" id="KW-0547">Nucleotide-binding</keyword>